<dbReference type="PANTHER" id="PTHR48111:SF22">
    <property type="entry name" value="REGULATOR OF RPOS"/>
    <property type="match status" value="1"/>
</dbReference>
<name>A0A9D2HF78_9BACT</name>
<dbReference type="Gene3D" id="3.40.50.2300">
    <property type="match status" value="1"/>
</dbReference>
<keyword evidence="3" id="KW-0805">Transcription regulation</keyword>
<dbReference type="SMART" id="SM00448">
    <property type="entry name" value="REC"/>
    <property type="match status" value="1"/>
</dbReference>
<evidence type="ECO:0000256" key="1">
    <source>
        <dbReference type="ARBA" id="ARBA00022553"/>
    </source>
</evidence>
<dbReference type="Pfam" id="PF00486">
    <property type="entry name" value="Trans_reg_C"/>
    <property type="match status" value="1"/>
</dbReference>
<dbReference type="PANTHER" id="PTHR48111">
    <property type="entry name" value="REGULATOR OF RPOS"/>
    <property type="match status" value="1"/>
</dbReference>
<keyword evidence="1 6" id="KW-0597">Phosphoprotein</keyword>
<sequence length="290" mass="31355">MWTFWKSSGSIEKRFNPADGGFAAVGGANAAKRSLPSVSGGTRVPPVFLARGCKEGSVEGIRALIIEDNPDIVANLYAFLEPLGYELDCAYNGRTGLERARSGIFDVILLDVMLPGLDGLTVCRRLRDEYGDATPVLMLTARDTVADKVSGLDCGADDYVVKPFSLKEVDARLRALVRRARGGQGGGVVRLGGVELDEAAHTASRDGRPLRLSPTGFILLGELLRAAPRVVPREALERAVWGDSPPDSDALRTHIHELRRVLDKPFAVPLLRTVPHVGYGLTLPDEAYRD</sequence>
<proteinExistence type="predicted"/>
<organism evidence="10 11">
    <name type="scientific">Candidatus Mailhella merdigallinarum</name>
    <dbReference type="NCBI Taxonomy" id="2838658"/>
    <lineage>
        <taxon>Bacteria</taxon>
        <taxon>Pseudomonadati</taxon>
        <taxon>Thermodesulfobacteriota</taxon>
        <taxon>Desulfovibrionia</taxon>
        <taxon>Desulfovibrionales</taxon>
        <taxon>Desulfovibrionaceae</taxon>
        <taxon>Mailhella</taxon>
    </lineage>
</organism>
<evidence type="ECO:0000256" key="6">
    <source>
        <dbReference type="PROSITE-ProRule" id="PRU00169"/>
    </source>
</evidence>
<dbReference type="GO" id="GO:0000976">
    <property type="term" value="F:transcription cis-regulatory region binding"/>
    <property type="evidence" value="ECO:0007669"/>
    <property type="project" value="TreeGrafter"/>
</dbReference>
<dbReference type="InterPro" id="IPR011006">
    <property type="entry name" value="CheY-like_superfamily"/>
</dbReference>
<dbReference type="InterPro" id="IPR001789">
    <property type="entry name" value="Sig_transdc_resp-reg_receiver"/>
</dbReference>
<reference evidence="10" key="2">
    <citation type="submission" date="2021-04" db="EMBL/GenBank/DDBJ databases">
        <authorList>
            <person name="Gilroy R."/>
        </authorList>
    </citation>
    <scope>NUCLEOTIDE SEQUENCE</scope>
    <source>
        <strain evidence="10">CHK186-16707</strain>
    </source>
</reference>
<evidence type="ECO:0000259" key="8">
    <source>
        <dbReference type="PROSITE" id="PS50110"/>
    </source>
</evidence>
<dbReference type="CDD" id="cd17574">
    <property type="entry name" value="REC_OmpR"/>
    <property type="match status" value="1"/>
</dbReference>
<comment type="caution">
    <text evidence="10">The sequence shown here is derived from an EMBL/GenBank/DDBJ whole genome shotgun (WGS) entry which is preliminary data.</text>
</comment>
<dbReference type="InterPro" id="IPR039420">
    <property type="entry name" value="WalR-like"/>
</dbReference>
<keyword evidence="2" id="KW-0902">Two-component regulatory system</keyword>
<dbReference type="InterPro" id="IPR036388">
    <property type="entry name" value="WH-like_DNA-bd_sf"/>
</dbReference>
<dbReference type="SMART" id="SM00862">
    <property type="entry name" value="Trans_reg_C"/>
    <property type="match status" value="1"/>
</dbReference>
<evidence type="ECO:0000256" key="5">
    <source>
        <dbReference type="ARBA" id="ARBA00023163"/>
    </source>
</evidence>
<feature type="modified residue" description="4-aspartylphosphate" evidence="6">
    <location>
        <position position="111"/>
    </location>
</feature>
<evidence type="ECO:0000256" key="4">
    <source>
        <dbReference type="ARBA" id="ARBA00023125"/>
    </source>
</evidence>
<dbReference type="EMBL" id="DXAN01000020">
    <property type="protein sequence ID" value="HJA08705.1"/>
    <property type="molecule type" value="Genomic_DNA"/>
</dbReference>
<feature type="domain" description="OmpR/PhoB-type" evidence="9">
    <location>
        <begin position="186"/>
        <end position="283"/>
    </location>
</feature>
<dbReference type="CDD" id="cd00383">
    <property type="entry name" value="trans_reg_C"/>
    <property type="match status" value="1"/>
</dbReference>
<feature type="domain" description="Response regulatory" evidence="8">
    <location>
        <begin position="62"/>
        <end position="177"/>
    </location>
</feature>
<dbReference type="Gene3D" id="1.10.10.10">
    <property type="entry name" value="Winged helix-like DNA-binding domain superfamily/Winged helix DNA-binding domain"/>
    <property type="match status" value="1"/>
</dbReference>
<dbReference type="Pfam" id="PF00072">
    <property type="entry name" value="Response_reg"/>
    <property type="match status" value="1"/>
</dbReference>
<feature type="DNA-binding region" description="OmpR/PhoB-type" evidence="7">
    <location>
        <begin position="186"/>
        <end position="283"/>
    </location>
</feature>
<dbReference type="Proteomes" id="UP000824225">
    <property type="component" value="Unassembled WGS sequence"/>
</dbReference>
<dbReference type="PROSITE" id="PS51755">
    <property type="entry name" value="OMPR_PHOB"/>
    <property type="match status" value="1"/>
</dbReference>
<evidence type="ECO:0000313" key="11">
    <source>
        <dbReference type="Proteomes" id="UP000824225"/>
    </source>
</evidence>
<protein>
    <submittedName>
        <fullName evidence="10">Response regulator transcription factor</fullName>
    </submittedName>
</protein>
<evidence type="ECO:0000256" key="3">
    <source>
        <dbReference type="ARBA" id="ARBA00023015"/>
    </source>
</evidence>
<accession>A0A9D2HF78</accession>
<dbReference type="GO" id="GO:0005829">
    <property type="term" value="C:cytosol"/>
    <property type="evidence" value="ECO:0007669"/>
    <property type="project" value="TreeGrafter"/>
</dbReference>
<evidence type="ECO:0000313" key="10">
    <source>
        <dbReference type="EMBL" id="HJA08705.1"/>
    </source>
</evidence>
<keyword evidence="5" id="KW-0804">Transcription</keyword>
<dbReference type="FunFam" id="3.40.50.2300:FF:000001">
    <property type="entry name" value="DNA-binding response regulator PhoB"/>
    <property type="match status" value="1"/>
</dbReference>
<dbReference type="Gene3D" id="6.10.250.690">
    <property type="match status" value="1"/>
</dbReference>
<gene>
    <name evidence="10" type="ORF">H9962_05910</name>
</gene>
<dbReference type="GO" id="GO:0006355">
    <property type="term" value="P:regulation of DNA-templated transcription"/>
    <property type="evidence" value="ECO:0007669"/>
    <property type="project" value="InterPro"/>
</dbReference>
<evidence type="ECO:0000259" key="9">
    <source>
        <dbReference type="PROSITE" id="PS51755"/>
    </source>
</evidence>
<dbReference type="GO" id="GO:0000156">
    <property type="term" value="F:phosphorelay response regulator activity"/>
    <property type="evidence" value="ECO:0007669"/>
    <property type="project" value="TreeGrafter"/>
</dbReference>
<evidence type="ECO:0000256" key="7">
    <source>
        <dbReference type="PROSITE-ProRule" id="PRU01091"/>
    </source>
</evidence>
<dbReference type="GO" id="GO:0032993">
    <property type="term" value="C:protein-DNA complex"/>
    <property type="evidence" value="ECO:0007669"/>
    <property type="project" value="TreeGrafter"/>
</dbReference>
<dbReference type="SUPFAM" id="SSF46894">
    <property type="entry name" value="C-terminal effector domain of the bipartite response regulators"/>
    <property type="match status" value="1"/>
</dbReference>
<dbReference type="AlphaFoldDB" id="A0A9D2HF78"/>
<dbReference type="InterPro" id="IPR001867">
    <property type="entry name" value="OmpR/PhoB-type_DNA-bd"/>
</dbReference>
<dbReference type="PROSITE" id="PS50110">
    <property type="entry name" value="RESPONSE_REGULATORY"/>
    <property type="match status" value="1"/>
</dbReference>
<dbReference type="SUPFAM" id="SSF52172">
    <property type="entry name" value="CheY-like"/>
    <property type="match status" value="1"/>
</dbReference>
<keyword evidence="4 7" id="KW-0238">DNA-binding</keyword>
<evidence type="ECO:0000256" key="2">
    <source>
        <dbReference type="ARBA" id="ARBA00023012"/>
    </source>
</evidence>
<reference evidence="10" key="1">
    <citation type="journal article" date="2021" name="PeerJ">
        <title>Extensive microbial diversity within the chicken gut microbiome revealed by metagenomics and culture.</title>
        <authorList>
            <person name="Gilroy R."/>
            <person name="Ravi A."/>
            <person name="Getino M."/>
            <person name="Pursley I."/>
            <person name="Horton D.L."/>
            <person name="Alikhan N.F."/>
            <person name="Baker D."/>
            <person name="Gharbi K."/>
            <person name="Hall N."/>
            <person name="Watson M."/>
            <person name="Adriaenssens E.M."/>
            <person name="Foster-Nyarko E."/>
            <person name="Jarju S."/>
            <person name="Secka A."/>
            <person name="Antonio M."/>
            <person name="Oren A."/>
            <person name="Chaudhuri R.R."/>
            <person name="La Ragione R."/>
            <person name="Hildebrand F."/>
            <person name="Pallen M.J."/>
        </authorList>
    </citation>
    <scope>NUCLEOTIDE SEQUENCE</scope>
    <source>
        <strain evidence="10">CHK186-16707</strain>
    </source>
</reference>
<dbReference type="InterPro" id="IPR016032">
    <property type="entry name" value="Sig_transdc_resp-reg_C-effctor"/>
</dbReference>